<dbReference type="PANTHER" id="PTHR11716:SF100">
    <property type="entry name" value="PHOSPHOLIPASE A2"/>
    <property type="match status" value="1"/>
</dbReference>
<keyword evidence="3 6" id="KW-1015">Disulfide bond</keyword>
<dbReference type="SMART" id="SM00085">
    <property type="entry name" value="PA2c"/>
    <property type="match status" value="2"/>
</dbReference>
<dbReference type="InterPro" id="IPR036444">
    <property type="entry name" value="PLipase_A2_dom_sf"/>
</dbReference>
<dbReference type="PROSITE" id="PS00118">
    <property type="entry name" value="PA2_HIS"/>
    <property type="match status" value="2"/>
</dbReference>
<keyword evidence="5 8" id="KW-0106">Calcium</keyword>
<comment type="subcellular location">
    <subcellularLocation>
        <location evidence="1 8">Secreted</location>
    </subcellularLocation>
</comment>
<name>A0A8B7Y3T4_ACAPL</name>
<evidence type="ECO:0000256" key="2">
    <source>
        <dbReference type="ARBA" id="ARBA00022525"/>
    </source>
</evidence>
<feature type="binding site" evidence="5">
    <location>
        <position position="48"/>
    </location>
    <ligand>
        <name>Ca(2+)</name>
        <dbReference type="ChEBI" id="CHEBI:29108"/>
    </ligand>
</feature>
<protein>
    <recommendedName>
        <fullName evidence="8">Phospholipase A2</fullName>
        <ecNumber evidence="8">3.1.1.4</ecNumber>
    </recommendedName>
</protein>
<dbReference type="PRINTS" id="PR00389">
    <property type="entry name" value="PHPHLIPASEA2"/>
</dbReference>
<dbReference type="InterPro" id="IPR033112">
    <property type="entry name" value="PLA2_Asp_AS"/>
</dbReference>
<dbReference type="OMA" id="CFRTSAY"/>
<evidence type="ECO:0000313" key="10">
    <source>
        <dbReference type="Proteomes" id="UP000694845"/>
    </source>
</evidence>
<keyword evidence="8" id="KW-0378">Hydrolase</keyword>
<evidence type="ECO:0000256" key="1">
    <source>
        <dbReference type="ARBA" id="ARBA00004613"/>
    </source>
</evidence>
<evidence type="ECO:0000256" key="8">
    <source>
        <dbReference type="RuleBase" id="RU361236"/>
    </source>
</evidence>
<organism evidence="10 11">
    <name type="scientific">Acanthaster planci</name>
    <name type="common">Crown-of-thorns starfish</name>
    <dbReference type="NCBI Taxonomy" id="133434"/>
    <lineage>
        <taxon>Eukaryota</taxon>
        <taxon>Metazoa</taxon>
        <taxon>Echinodermata</taxon>
        <taxon>Eleutherozoa</taxon>
        <taxon>Asterozoa</taxon>
        <taxon>Asteroidea</taxon>
        <taxon>Valvatacea</taxon>
        <taxon>Valvatida</taxon>
        <taxon>Acanthasteridae</taxon>
        <taxon>Acanthaster</taxon>
    </lineage>
</organism>
<dbReference type="AlphaFoldDB" id="A0A8B7Y3T4"/>
<dbReference type="GO" id="GO:0005509">
    <property type="term" value="F:calcium ion binding"/>
    <property type="evidence" value="ECO:0007669"/>
    <property type="project" value="InterPro"/>
</dbReference>
<gene>
    <name evidence="11" type="primary">LOC110977408</name>
</gene>
<feature type="binding site" evidence="5">
    <location>
        <position position="50"/>
    </location>
    <ligand>
        <name>Ca(2+)</name>
        <dbReference type="ChEBI" id="CHEBI:29108"/>
    </ligand>
</feature>
<evidence type="ECO:0000256" key="5">
    <source>
        <dbReference type="PIRSR" id="PIRSR601211-2"/>
    </source>
</evidence>
<dbReference type="Gene3D" id="1.20.90.10">
    <property type="entry name" value="Phospholipase A2 domain"/>
    <property type="match status" value="2"/>
</dbReference>
<comment type="catalytic activity">
    <reaction evidence="8">
        <text>a 1,2-diacyl-sn-glycero-3-phosphocholine + H2O = a 1-acyl-sn-glycero-3-phosphocholine + a fatty acid + H(+)</text>
        <dbReference type="Rhea" id="RHEA:15801"/>
        <dbReference type="ChEBI" id="CHEBI:15377"/>
        <dbReference type="ChEBI" id="CHEBI:15378"/>
        <dbReference type="ChEBI" id="CHEBI:28868"/>
        <dbReference type="ChEBI" id="CHEBI:57643"/>
        <dbReference type="ChEBI" id="CHEBI:58168"/>
        <dbReference type="EC" id="3.1.1.4"/>
    </reaction>
</comment>
<dbReference type="FunFam" id="1.20.90.10:FF:000015">
    <property type="entry name" value="Phospholipase A(2)"/>
    <property type="match status" value="1"/>
</dbReference>
<keyword evidence="2 8" id="KW-0964">Secreted</keyword>
<feature type="binding site" evidence="5">
    <location>
        <position position="67"/>
    </location>
    <ligand>
        <name>Ca(2+)</name>
        <dbReference type="ChEBI" id="CHEBI:29108"/>
    </ligand>
</feature>
<dbReference type="OrthoDB" id="5841574at2759"/>
<dbReference type="GO" id="GO:0005576">
    <property type="term" value="C:extracellular region"/>
    <property type="evidence" value="ECO:0007669"/>
    <property type="project" value="UniProtKB-SubCell"/>
</dbReference>
<sequence>MSHFFPFSAAVPQQPRSVIEFGDMIRCLTDRNIISSWLDYDGYGCYCGLGGTGTPLDDTDRCCQSHDNCYDVVMKSGKCPYESHVYVINCVAIIENCREPDAKVTCKRAEDYGWLDSPWSECAAAMCECDRIGAECFAASYYDSSLKNWPQDNCSENKMEATCRLLIASAVVVVSMTVVEAWDDSYTKVRTRRDLIGLGNMIGSVTGKGLFGVMTTYNGYGCYCGIGGHGTPVDDVDRCCQAHDRCFTAAQRGVCSTSEKTIYSQSYKYKSKDTPNNKNGIHAEITCNPASSYKRAKEGAYQALCSKTICECDRQLATCFATHKHNDKFRGYDRKKCGQ</sequence>
<feature type="active site" evidence="4">
    <location>
        <position position="66"/>
    </location>
</feature>
<dbReference type="GO" id="GO:0006644">
    <property type="term" value="P:phospholipid metabolic process"/>
    <property type="evidence" value="ECO:0007669"/>
    <property type="project" value="InterPro"/>
</dbReference>
<feature type="disulfide bond" evidence="6">
    <location>
        <begin position="106"/>
        <end position="127"/>
    </location>
</feature>
<dbReference type="RefSeq" id="XP_022087197.1">
    <property type="nucleotide sequence ID" value="XM_022231505.1"/>
</dbReference>
<reference evidence="11" key="1">
    <citation type="submission" date="2025-08" db="UniProtKB">
        <authorList>
            <consortium name="RefSeq"/>
        </authorList>
    </citation>
    <scope>IDENTIFICATION</scope>
</reference>
<evidence type="ECO:0000313" key="11">
    <source>
        <dbReference type="RefSeq" id="XP_022087197.1"/>
    </source>
</evidence>
<dbReference type="KEGG" id="aplc:110977408"/>
<keyword evidence="5" id="KW-0479">Metal-binding</keyword>
<feature type="disulfide bond" evidence="6">
    <location>
        <begin position="47"/>
        <end position="63"/>
    </location>
</feature>
<dbReference type="GO" id="GO:0016042">
    <property type="term" value="P:lipid catabolic process"/>
    <property type="evidence" value="ECO:0007669"/>
    <property type="project" value="InterPro"/>
</dbReference>
<dbReference type="InterPro" id="IPR016090">
    <property type="entry name" value="PLA2-like_dom"/>
</dbReference>
<dbReference type="InterPro" id="IPR033113">
    <property type="entry name" value="PLA2_histidine"/>
</dbReference>
<feature type="binding site" evidence="5">
    <location>
        <position position="46"/>
    </location>
    <ligand>
        <name>Ca(2+)</name>
        <dbReference type="ChEBI" id="CHEBI:29108"/>
    </ligand>
</feature>
<feature type="domain" description="Phospholipase A2-like central" evidence="9">
    <location>
        <begin position="194"/>
        <end position="338"/>
    </location>
</feature>
<feature type="disulfide bond" evidence="6">
    <location>
        <begin position="62"/>
        <end position="136"/>
    </location>
</feature>
<dbReference type="GO" id="GO:0005543">
    <property type="term" value="F:phospholipid binding"/>
    <property type="evidence" value="ECO:0007669"/>
    <property type="project" value="TreeGrafter"/>
</dbReference>
<feature type="domain" description="Phospholipase A2-like central" evidence="9">
    <location>
        <begin position="17"/>
        <end position="155"/>
    </location>
</feature>
<evidence type="ECO:0000259" key="9">
    <source>
        <dbReference type="SMART" id="SM00085"/>
    </source>
</evidence>
<evidence type="ECO:0000256" key="6">
    <source>
        <dbReference type="PIRSR" id="PIRSR601211-3"/>
    </source>
</evidence>
<dbReference type="GeneID" id="110977408"/>
<dbReference type="CDD" id="cd00125">
    <property type="entry name" value="PLA2c"/>
    <property type="match status" value="2"/>
</dbReference>
<dbReference type="PROSITE" id="PS00119">
    <property type="entry name" value="PA2_ASP"/>
    <property type="match status" value="2"/>
</dbReference>
<comment type="cofactor">
    <cofactor evidence="5">
        <name>Ca(2+)</name>
        <dbReference type="ChEBI" id="CHEBI:29108"/>
    </cofactor>
    <text evidence="5">Binds 1 Ca(2+) ion per subunit.</text>
</comment>
<dbReference type="Pfam" id="PF00068">
    <property type="entry name" value="Phospholip_A2_1"/>
    <property type="match status" value="2"/>
</dbReference>
<keyword evidence="8" id="KW-0443">Lipid metabolism</keyword>
<feature type="disulfide bond" evidence="6">
    <location>
        <begin position="69"/>
        <end position="129"/>
    </location>
</feature>
<keyword evidence="10" id="KW-1185">Reference proteome</keyword>
<evidence type="ECO:0000256" key="3">
    <source>
        <dbReference type="ARBA" id="ARBA00023157"/>
    </source>
</evidence>
<dbReference type="SUPFAM" id="SSF48619">
    <property type="entry name" value="Phospholipase A2, PLA2"/>
    <property type="match status" value="2"/>
</dbReference>
<dbReference type="InterPro" id="IPR001211">
    <property type="entry name" value="PLA2"/>
</dbReference>
<evidence type="ECO:0000256" key="7">
    <source>
        <dbReference type="RuleBase" id="RU003654"/>
    </source>
</evidence>
<feature type="active site" evidence="4">
    <location>
        <position position="130"/>
    </location>
</feature>
<dbReference type="PANTHER" id="PTHR11716">
    <property type="entry name" value="PHOSPHOLIPASE A2 FAMILY MEMBER"/>
    <property type="match status" value="1"/>
</dbReference>
<feature type="disulfide bond" evidence="6">
    <location>
        <begin position="79"/>
        <end position="122"/>
    </location>
</feature>
<dbReference type="GO" id="GO:0047498">
    <property type="term" value="F:calcium-dependent phospholipase A2 activity"/>
    <property type="evidence" value="ECO:0007669"/>
    <property type="project" value="TreeGrafter"/>
</dbReference>
<dbReference type="EC" id="3.1.1.4" evidence="8"/>
<comment type="similarity">
    <text evidence="7">Belongs to the phospholipase A2 family.</text>
</comment>
<evidence type="ECO:0000256" key="4">
    <source>
        <dbReference type="PIRSR" id="PIRSR601211-1"/>
    </source>
</evidence>
<dbReference type="Proteomes" id="UP000694845">
    <property type="component" value="Unplaced"/>
</dbReference>
<dbReference type="GO" id="GO:0050482">
    <property type="term" value="P:arachidonate secretion"/>
    <property type="evidence" value="ECO:0007669"/>
    <property type="project" value="InterPro"/>
</dbReference>
<accession>A0A8B7Y3T4</accession>
<proteinExistence type="inferred from homology"/>